<evidence type="ECO:0000313" key="4">
    <source>
        <dbReference type="WBParaSite" id="NBR_0000590901-mRNA-1"/>
    </source>
</evidence>
<evidence type="ECO:0000256" key="1">
    <source>
        <dbReference type="SAM" id="MobiDB-lite"/>
    </source>
</evidence>
<proteinExistence type="predicted"/>
<sequence>MAIFEKHHEDDIILEELIKASKNVDDEDESSEVENRNSSDDKTEVTENLVLVNSKSFIGGESTTSAQSTHLQETTTTTMSNATETVVATVASKPTTATEYDPSLFYHTPIPKPPKKEKVLTFCTKDVALRDSRNMVIACGGENDIWYPSRCPHGADCFLSQDSTYRLCCPVSSG</sequence>
<feature type="compositionally biased region" description="Polar residues" evidence="1">
    <location>
        <begin position="61"/>
        <end position="73"/>
    </location>
</feature>
<organism evidence="4">
    <name type="scientific">Nippostrongylus brasiliensis</name>
    <name type="common">Rat hookworm</name>
    <dbReference type="NCBI Taxonomy" id="27835"/>
    <lineage>
        <taxon>Eukaryota</taxon>
        <taxon>Metazoa</taxon>
        <taxon>Ecdysozoa</taxon>
        <taxon>Nematoda</taxon>
        <taxon>Chromadorea</taxon>
        <taxon>Rhabditida</taxon>
        <taxon>Rhabditina</taxon>
        <taxon>Rhabditomorpha</taxon>
        <taxon>Strongyloidea</taxon>
        <taxon>Heligmosomidae</taxon>
        <taxon>Nippostrongylus</taxon>
    </lineage>
</organism>
<feature type="region of interest" description="Disordered" evidence="1">
    <location>
        <begin position="21"/>
        <end position="46"/>
    </location>
</feature>
<protein>
    <submittedName>
        <fullName evidence="4">GRANULINS domain-containing protein</fullName>
    </submittedName>
</protein>
<dbReference type="WBParaSite" id="NBR_0000590901-mRNA-1">
    <property type="protein sequence ID" value="NBR_0000590901-mRNA-1"/>
    <property type="gene ID" value="NBR_0000590901"/>
</dbReference>
<name>A0A0N4XTH9_NIPBR</name>
<gene>
    <name evidence="2" type="ORF">NBR_LOCUS5910</name>
</gene>
<evidence type="ECO:0000313" key="2">
    <source>
        <dbReference type="EMBL" id="VDL69499.1"/>
    </source>
</evidence>
<reference evidence="4" key="1">
    <citation type="submission" date="2017-02" db="UniProtKB">
        <authorList>
            <consortium name="WormBaseParasite"/>
        </authorList>
    </citation>
    <scope>IDENTIFICATION</scope>
</reference>
<dbReference type="AlphaFoldDB" id="A0A0N4XTH9"/>
<dbReference type="EMBL" id="UYSL01019765">
    <property type="protein sequence ID" value="VDL69499.1"/>
    <property type="molecule type" value="Genomic_DNA"/>
</dbReference>
<feature type="region of interest" description="Disordered" evidence="1">
    <location>
        <begin position="61"/>
        <end position="80"/>
    </location>
</feature>
<reference evidence="2 3" key="2">
    <citation type="submission" date="2018-11" db="EMBL/GenBank/DDBJ databases">
        <authorList>
            <consortium name="Pathogen Informatics"/>
        </authorList>
    </citation>
    <scope>NUCLEOTIDE SEQUENCE [LARGE SCALE GENOMIC DNA]</scope>
</reference>
<evidence type="ECO:0000313" key="3">
    <source>
        <dbReference type="Proteomes" id="UP000271162"/>
    </source>
</evidence>
<feature type="compositionally biased region" description="Basic and acidic residues" evidence="1">
    <location>
        <begin position="33"/>
        <end position="45"/>
    </location>
</feature>
<keyword evidence="3" id="KW-1185">Reference proteome</keyword>
<dbReference type="Proteomes" id="UP000271162">
    <property type="component" value="Unassembled WGS sequence"/>
</dbReference>
<accession>A0A0N4XTH9</accession>